<dbReference type="Proteomes" id="UP000293360">
    <property type="component" value="Unassembled WGS sequence"/>
</dbReference>
<evidence type="ECO:0000313" key="2">
    <source>
        <dbReference type="EMBL" id="RYP11057.1"/>
    </source>
</evidence>
<dbReference type="OrthoDB" id="433474at2759"/>
<dbReference type="STRING" id="155417.A0A4Q4TXN9"/>
<organism evidence="2 3">
    <name type="scientific">Monosporascus ibericus</name>
    <dbReference type="NCBI Taxonomy" id="155417"/>
    <lineage>
        <taxon>Eukaryota</taxon>
        <taxon>Fungi</taxon>
        <taxon>Dikarya</taxon>
        <taxon>Ascomycota</taxon>
        <taxon>Pezizomycotina</taxon>
        <taxon>Sordariomycetes</taxon>
        <taxon>Xylariomycetidae</taxon>
        <taxon>Xylariales</taxon>
        <taxon>Xylariales incertae sedis</taxon>
        <taxon>Monosporascus</taxon>
    </lineage>
</organism>
<evidence type="ECO:0000259" key="1">
    <source>
        <dbReference type="Pfam" id="PF20434"/>
    </source>
</evidence>
<gene>
    <name evidence="2" type="ORF">DL764_000285</name>
</gene>
<accession>A0A4Q4TXN9</accession>
<reference evidence="2 3" key="1">
    <citation type="submission" date="2018-06" db="EMBL/GenBank/DDBJ databases">
        <title>Complete Genomes of Monosporascus.</title>
        <authorList>
            <person name="Robinson A.J."/>
            <person name="Natvig D.O."/>
        </authorList>
    </citation>
    <scope>NUCLEOTIDE SEQUENCE [LARGE SCALE GENOMIC DNA]</scope>
    <source>
        <strain evidence="2 3">CBS 110550</strain>
    </source>
</reference>
<keyword evidence="3" id="KW-1185">Reference proteome</keyword>
<proteinExistence type="predicted"/>
<protein>
    <recommendedName>
        <fullName evidence="1">BD-FAE-like domain-containing protein</fullName>
    </recommendedName>
</protein>
<feature type="domain" description="BD-FAE-like" evidence="1">
    <location>
        <begin position="51"/>
        <end position="168"/>
    </location>
</feature>
<evidence type="ECO:0000313" key="3">
    <source>
        <dbReference type="Proteomes" id="UP000293360"/>
    </source>
</evidence>
<dbReference type="SUPFAM" id="SSF53474">
    <property type="entry name" value="alpha/beta-Hydrolases"/>
    <property type="match status" value="1"/>
</dbReference>
<dbReference type="EMBL" id="QJNU01000008">
    <property type="protein sequence ID" value="RYP11057.1"/>
    <property type="molecule type" value="Genomic_DNA"/>
</dbReference>
<name>A0A4Q4TXN9_9PEZI</name>
<dbReference type="Pfam" id="PF20434">
    <property type="entry name" value="BD-FAE"/>
    <property type="match status" value="1"/>
</dbReference>
<comment type="caution">
    <text evidence="2">The sequence shown here is derived from an EMBL/GenBank/DDBJ whole genome shotgun (WGS) entry which is preliminary data.</text>
</comment>
<dbReference type="InterPro" id="IPR029058">
    <property type="entry name" value="AB_hydrolase_fold"/>
</dbReference>
<dbReference type="Gene3D" id="3.40.50.1820">
    <property type="entry name" value="alpha/beta hydrolase"/>
    <property type="match status" value="1"/>
</dbReference>
<dbReference type="AlphaFoldDB" id="A0A4Q4TXN9"/>
<dbReference type="InterPro" id="IPR049492">
    <property type="entry name" value="BD-FAE-like_dom"/>
</dbReference>
<sequence length="321" mass="34836">MDALPQLGRGIFEVLEPTFAAYEQLLLSRETEIKSTRRESHQYGPDLRQALDIYYPHNGPAAAAALSKIAKAVLVFCYGGGFVQGDKTRPSYANDLVFANIGHYFASRHGFTVVVPDYRLMSHGARFPSGGEDVGLVVDWIKTSLAKQEGYSSIDLFFIGNSVGGVHVSTWALHPTFADSVKGVTAAAREGPGVLLRGILLLGVPMHFGGDDNEILRNYFGAGEIRKNSPLGLLEAAKQRGEGSNLPGVRVALLLSELDPEYIFDSAKEFQEAWPEASGIETQTLKGHNHISPQCSLGTGVEKEEAWGIQVAEFCQGRTAR</sequence>